<comment type="caution">
    <text evidence="1">The sequence shown here is derived from an EMBL/GenBank/DDBJ whole genome shotgun (WGS) entry which is preliminary data.</text>
</comment>
<keyword evidence="2" id="KW-1185">Reference proteome</keyword>
<evidence type="ECO:0000313" key="2">
    <source>
        <dbReference type="Proteomes" id="UP000675047"/>
    </source>
</evidence>
<dbReference type="AlphaFoldDB" id="A0A940X8E1"/>
<dbReference type="NCBIfam" id="NF033708">
    <property type="entry name" value="T9SS_Cterm_ChiA"/>
    <property type="match status" value="1"/>
</dbReference>
<name>A0A940X8E1_9FLAO</name>
<evidence type="ECO:0000313" key="1">
    <source>
        <dbReference type="EMBL" id="MBP4138046.1"/>
    </source>
</evidence>
<reference evidence="1 2" key="1">
    <citation type="submission" date="2021-03" db="EMBL/GenBank/DDBJ databases">
        <title>Flavobacterium Flabelliformis Sp. Nov. And Flavobacterium Geliluteum Sp. Nov., Two Novel Multidrug Resistant Psychrophilic Species Isolated From Antarctica.</title>
        <authorList>
            <person name="Kralova S."/>
            <person name="Busse H.J."/>
            <person name="Bezdicek M."/>
            <person name="Nykrynova M."/>
            <person name="Kroupova E."/>
            <person name="Krsek D."/>
            <person name="Sedlacek I."/>
        </authorList>
    </citation>
    <scope>NUCLEOTIDE SEQUENCE [LARGE SCALE GENOMIC DNA]</scope>
    <source>
        <strain evidence="1 2">P7388</strain>
    </source>
</reference>
<sequence>MHKKSLFNAQFLLERFFLSYVSMVQKSNYCKLFCVTLLLIASYTNAATYYSRVATGNFADVSSDIMIDNFKDAEIFTKGFYYCNQFTFKTMKMDKLNGGTFLFCKRNHSSLSCCFYYHNDSSYNLECTRAESGIVMPNPFIACVQSEILKKKKADPEVKIWLNFTHPEGIFKQLLIGYVPGATNGYEDSYDGTTLDANPYADFYSICDGKNLVIQGRSLPWTEDDVVVLGYRSAIVGTFAISIDHTEGNVENVNVFLHDKLLNVFHNLKLTPYVFATLQGTFKERFALKYIDNSLGTGDFKADQNKVVITVKNKTIHLASVLDNLKNVFVYDISGKLLYEKNKIDTTSLTIENLPFGNQVLVVKVILRNNYQTSRKIIF</sequence>
<organism evidence="1 2">
    <name type="scientific">Flavobacterium geliluteum</name>
    <dbReference type="NCBI Taxonomy" id="2816120"/>
    <lineage>
        <taxon>Bacteria</taxon>
        <taxon>Pseudomonadati</taxon>
        <taxon>Bacteroidota</taxon>
        <taxon>Flavobacteriia</taxon>
        <taxon>Flavobacteriales</taxon>
        <taxon>Flavobacteriaceae</taxon>
        <taxon>Flavobacterium</taxon>
    </lineage>
</organism>
<dbReference type="EMBL" id="JAGFBV010000010">
    <property type="protein sequence ID" value="MBP4138046.1"/>
    <property type="molecule type" value="Genomic_DNA"/>
</dbReference>
<proteinExistence type="predicted"/>
<dbReference type="Proteomes" id="UP000675047">
    <property type="component" value="Unassembled WGS sequence"/>
</dbReference>
<accession>A0A940X8E1</accession>
<protein>
    <submittedName>
        <fullName evidence="1">T9SS sorting signal type C domain-containing protein</fullName>
    </submittedName>
</protein>
<dbReference type="RefSeq" id="WP_210666049.1">
    <property type="nucleotide sequence ID" value="NZ_JAGFBV010000010.1"/>
</dbReference>
<gene>
    <name evidence="1" type="ORF">J3495_08065</name>
</gene>